<dbReference type="EMBL" id="PHRB01000010">
    <property type="protein sequence ID" value="PJO66011.1"/>
    <property type="molecule type" value="Genomic_DNA"/>
</dbReference>
<protein>
    <submittedName>
        <fullName evidence="2">Uncharacterized protein</fullName>
    </submittedName>
</protein>
<evidence type="ECO:0000313" key="2">
    <source>
        <dbReference type="EMBL" id="PJO66011.1"/>
    </source>
</evidence>
<sequence length="60" mass="6552">MHCIVEPARLRLAAAIRTSAAAPIGRRPPGAARMPIARPRRLPVARPDLSPAPRSVRRPR</sequence>
<proteinExistence type="predicted"/>
<evidence type="ECO:0000313" key="3">
    <source>
        <dbReference type="Proteomes" id="UP000231878"/>
    </source>
</evidence>
<gene>
    <name evidence="2" type="ORF">CWD88_12895</name>
</gene>
<name>A0AAX0UB58_BURPE</name>
<reference evidence="2 3" key="1">
    <citation type="submission" date="2017-11" db="EMBL/GenBank/DDBJ databases">
        <title>Molecular characterization of Burkholderia pseudomallei and closely related isolates from Vietnam.</title>
        <authorList>
            <person name="Ustinov D.V."/>
            <person name="Antonov A.S."/>
            <person name="Avdusheva E.F."/>
            <person name="Shpak I.M."/>
            <person name="Zakharova I.B."/>
            <person name="Thi L.A."/>
            <person name="Teteryatnikova N."/>
            <person name="Lopasteyskaya Y.A."/>
            <person name="Kuzyutina J.A."/>
            <person name="Ngo T.N."/>
            <person name="Victorov D.V."/>
        </authorList>
    </citation>
    <scope>NUCLEOTIDE SEQUENCE [LARGE SCALE GENOMIC DNA]</scope>
    <source>
        <strain evidence="2 3">V1512</strain>
    </source>
</reference>
<dbReference type="Proteomes" id="UP000231878">
    <property type="component" value="Unassembled WGS sequence"/>
</dbReference>
<evidence type="ECO:0000256" key="1">
    <source>
        <dbReference type="SAM" id="MobiDB-lite"/>
    </source>
</evidence>
<accession>A0AAX0UB58</accession>
<comment type="caution">
    <text evidence="2">The sequence shown here is derived from an EMBL/GenBank/DDBJ whole genome shotgun (WGS) entry which is preliminary data.</text>
</comment>
<feature type="compositionally biased region" description="Low complexity" evidence="1">
    <location>
        <begin position="23"/>
        <end position="37"/>
    </location>
</feature>
<feature type="region of interest" description="Disordered" evidence="1">
    <location>
        <begin position="23"/>
        <end position="60"/>
    </location>
</feature>
<organism evidence="2 3">
    <name type="scientific">Burkholderia pseudomallei</name>
    <name type="common">Pseudomonas pseudomallei</name>
    <dbReference type="NCBI Taxonomy" id="28450"/>
    <lineage>
        <taxon>Bacteria</taxon>
        <taxon>Pseudomonadati</taxon>
        <taxon>Pseudomonadota</taxon>
        <taxon>Betaproteobacteria</taxon>
        <taxon>Burkholderiales</taxon>
        <taxon>Burkholderiaceae</taxon>
        <taxon>Burkholderia</taxon>
        <taxon>pseudomallei group</taxon>
    </lineage>
</organism>
<dbReference type="AlphaFoldDB" id="A0AAX0UB58"/>